<proteinExistence type="inferred from homology"/>
<dbReference type="FunFam" id="2.60.40.2610:FF:000001">
    <property type="entry name" value="Outer membrane fimbrial usher protein"/>
    <property type="match status" value="1"/>
</dbReference>
<dbReference type="InterPro" id="IPR025885">
    <property type="entry name" value="PapC_N"/>
</dbReference>
<keyword evidence="4" id="KW-1134">Transmembrane beta strand</keyword>
<evidence type="ECO:0000256" key="2">
    <source>
        <dbReference type="ARBA" id="ARBA00008064"/>
    </source>
</evidence>
<dbReference type="Gene3D" id="2.60.40.2610">
    <property type="entry name" value="Outer membrane usher protein FimD, plug domain"/>
    <property type="match status" value="1"/>
</dbReference>
<keyword evidence="10 11" id="KW-0998">Cell outer membrane</keyword>
<dbReference type="GO" id="GO:0009297">
    <property type="term" value="P:pilus assembly"/>
    <property type="evidence" value="ECO:0007669"/>
    <property type="project" value="InterPro"/>
</dbReference>
<dbReference type="FunFam" id="3.10.20.410:FF:000001">
    <property type="entry name" value="Fimbrial outer membrane usher protein"/>
    <property type="match status" value="1"/>
</dbReference>
<organism evidence="15 16">
    <name type="scientific">Leminorella grimontii</name>
    <dbReference type="NCBI Taxonomy" id="82981"/>
    <lineage>
        <taxon>Bacteria</taxon>
        <taxon>Pseudomonadati</taxon>
        <taxon>Pseudomonadota</taxon>
        <taxon>Gammaproteobacteria</taxon>
        <taxon>Enterobacterales</taxon>
        <taxon>Budviciaceae</taxon>
        <taxon>Leminorella</taxon>
    </lineage>
</organism>
<dbReference type="Proteomes" id="UP001058124">
    <property type="component" value="Unassembled WGS sequence"/>
</dbReference>
<dbReference type="AlphaFoldDB" id="A0AAV5N400"/>
<dbReference type="Pfam" id="PF13954">
    <property type="entry name" value="PapC_N"/>
    <property type="match status" value="1"/>
</dbReference>
<comment type="subcellular location">
    <subcellularLocation>
        <location evidence="1 11">Cell outer membrane</location>
        <topology evidence="1 11">Multi-pass membrane protein</topology>
    </subcellularLocation>
</comment>
<feature type="domain" description="PapC N-terminal" evidence="14">
    <location>
        <begin position="32"/>
        <end position="179"/>
    </location>
</feature>
<evidence type="ECO:0000313" key="16">
    <source>
        <dbReference type="Proteomes" id="UP001058124"/>
    </source>
</evidence>
<evidence type="ECO:0000313" key="15">
    <source>
        <dbReference type="EMBL" id="GKX56831.1"/>
    </source>
</evidence>
<dbReference type="InterPro" id="IPR037224">
    <property type="entry name" value="PapC_N_sf"/>
</dbReference>
<keyword evidence="6 11" id="KW-0812">Transmembrane</keyword>
<evidence type="ECO:0000256" key="11">
    <source>
        <dbReference type="RuleBase" id="RU003884"/>
    </source>
</evidence>
<feature type="signal peptide" evidence="12">
    <location>
        <begin position="1"/>
        <end position="29"/>
    </location>
</feature>
<gene>
    <name evidence="15" type="ORF">SOASR030_29430</name>
</gene>
<dbReference type="Gene3D" id="2.60.40.3110">
    <property type="match status" value="1"/>
</dbReference>
<comment type="caution">
    <text evidence="15">The sequence shown here is derived from an EMBL/GenBank/DDBJ whole genome shotgun (WGS) entry which is preliminary data.</text>
</comment>
<dbReference type="InterPro" id="IPR025949">
    <property type="entry name" value="PapC-like_C"/>
</dbReference>
<feature type="domain" description="PapC-like C-terminal" evidence="13">
    <location>
        <begin position="764"/>
        <end position="828"/>
    </location>
</feature>
<dbReference type="InterPro" id="IPR000015">
    <property type="entry name" value="Fimb_usher"/>
</dbReference>
<evidence type="ECO:0000256" key="4">
    <source>
        <dbReference type="ARBA" id="ARBA00022452"/>
    </source>
</evidence>
<evidence type="ECO:0000256" key="5">
    <source>
        <dbReference type="ARBA" id="ARBA00022558"/>
    </source>
</evidence>
<keyword evidence="16" id="KW-1185">Reference proteome</keyword>
<dbReference type="SUPFAM" id="SSF141729">
    <property type="entry name" value="FimD N-terminal domain-like"/>
    <property type="match status" value="1"/>
</dbReference>
<evidence type="ECO:0000256" key="3">
    <source>
        <dbReference type="ARBA" id="ARBA00022448"/>
    </source>
</evidence>
<evidence type="ECO:0000256" key="6">
    <source>
        <dbReference type="ARBA" id="ARBA00022692"/>
    </source>
</evidence>
<comment type="similarity">
    <text evidence="2 11">Belongs to the fimbrial export usher family.</text>
</comment>
<dbReference type="FunFam" id="2.60.40.3110:FF:000001">
    <property type="entry name" value="Putative fimbrial outer membrane usher"/>
    <property type="match status" value="1"/>
</dbReference>
<name>A0AAV5N400_9GAMM</name>
<dbReference type="Pfam" id="PF13953">
    <property type="entry name" value="PapC_C"/>
    <property type="match status" value="1"/>
</dbReference>
<feature type="chain" id="PRO_5043887649" evidence="12">
    <location>
        <begin position="30"/>
        <end position="845"/>
    </location>
</feature>
<dbReference type="InterPro" id="IPR042186">
    <property type="entry name" value="FimD_plug_dom"/>
</dbReference>
<keyword evidence="3 11" id="KW-0813">Transport</keyword>
<dbReference type="GO" id="GO:0009279">
    <property type="term" value="C:cell outer membrane"/>
    <property type="evidence" value="ECO:0007669"/>
    <property type="project" value="UniProtKB-SubCell"/>
</dbReference>
<dbReference type="Gene3D" id="3.10.20.410">
    <property type="match status" value="1"/>
</dbReference>
<dbReference type="RefSeq" id="WP_027274956.1">
    <property type="nucleotide sequence ID" value="NZ_BRLH01000009.1"/>
</dbReference>
<accession>A0AAV5N400</accession>
<keyword evidence="5 11" id="KW-1029">Fimbrium biogenesis</keyword>
<sequence length="845" mass="92221">MARRKACRPFIYAILSVHVALALGASARADEYFNPALLSLDNPSLEGADLSLFEQGDVQAPGTYHVDLYLNGESVESRDIDFTLEKDTAGNAFLQPCLSKALLESLGVRLTELSSQSDSEECVDLTKAVAMSSVKFEFNQQRLNLTIPQAALYSQARGYVSPDKFEQGINALLLNYNFSGAHSKGRQGNDQDSDDYYLNLRSGLNVGAWRLRNYSTWSRDSGGEDRWDSINTYLQRDVIPLKSQFTLGDSTSPSDVFDSVPFRGAQLASDDDMLPESMKGYSPVVKGIANTNAQVTIYQNGYQIYQNYVPPGAFEISDLYPTAGSGDLTVTVKEADGSERSFTVPYASVPVLQREGRLKFSVTGGKYRPSNGDIEKKSFIQGTAIYGLPWGLTAYGGFQSAGDRYSSMALGLGKNMGWVGAVSVDMTDAKAELRDRASERGQSWRLRYSKNFVDTGTNFSLAGYRYSTSGFYTLQEGLDSYNNRYDINDSSYDHKKSRSELLLSQRLWDNGGSLSVSLSNEEYWNNGRHVRSASLGYNNSWKSANYGINYTYSQNRSDTTTDDSTDDHLFSFNVSIPIDSLLSNSYANYSLNSSRNGKTVNTVGINGTMLARNNLSYSVSQGYTDGGDGATGNAGLNFKGGYGEASVAYSYDQNMQRVNYGLRGGVVAHADGITLSQAFGETAVLVKAPLASDVRVMNGVGISTDWRGYTVVPYVSPYRKTPITLDTASLKDNVDMTLTSQMVIPTRGAMVRAEFSPNVGLRMLISLTRENGDAVPFGSVASLQSEKANSAIVGDGGDVFMTGMPEQGRFIVKWGNDASQQCNVVYQASQAQEAAGIYRLSTVCL</sequence>
<dbReference type="EMBL" id="BRLH01000009">
    <property type="protein sequence ID" value="GKX56831.1"/>
    <property type="molecule type" value="Genomic_DNA"/>
</dbReference>
<evidence type="ECO:0000256" key="8">
    <source>
        <dbReference type="ARBA" id="ARBA00023136"/>
    </source>
</evidence>
<dbReference type="GO" id="GO:0015473">
    <property type="term" value="F:fimbrial usher porin activity"/>
    <property type="evidence" value="ECO:0007669"/>
    <property type="project" value="InterPro"/>
</dbReference>
<dbReference type="Gene3D" id="2.60.40.2070">
    <property type="match status" value="1"/>
</dbReference>
<evidence type="ECO:0000256" key="1">
    <source>
        <dbReference type="ARBA" id="ARBA00004571"/>
    </source>
</evidence>
<keyword evidence="7 12" id="KW-0732">Signal</keyword>
<evidence type="ECO:0000256" key="12">
    <source>
        <dbReference type="SAM" id="SignalP"/>
    </source>
</evidence>
<evidence type="ECO:0000256" key="10">
    <source>
        <dbReference type="ARBA" id="ARBA00023237"/>
    </source>
</evidence>
<dbReference type="PANTHER" id="PTHR30451:SF21">
    <property type="entry name" value="FIMBRIAL USHER DOMAIN-CONTAINING PROTEIN YDET-RELATED"/>
    <property type="match status" value="1"/>
</dbReference>
<evidence type="ECO:0000259" key="14">
    <source>
        <dbReference type="Pfam" id="PF13954"/>
    </source>
</evidence>
<dbReference type="PANTHER" id="PTHR30451">
    <property type="entry name" value="OUTER MEMBRANE USHER PROTEIN"/>
    <property type="match status" value="1"/>
</dbReference>
<evidence type="ECO:0000259" key="13">
    <source>
        <dbReference type="Pfam" id="PF13953"/>
    </source>
</evidence>
<dbReference type="Pfam" id="PF00577">
    <property type="entry name" value="Usher"/>
    <property type="match status" value="1"/>
</dbReference>
<dbReference type="PROSITE" id="PS01151">
    <property type="entry name" value="FIMBRIAL_USHER"/>
    <property type="match status" value="1"/>
</dbReference>
<keyword evidence="9" id="KW-1015">Disulfide bond</keyword>
<evidence type="ECO:0000256" key="7">
    <source>
        <dbReference type="ARBA" id="ARBA00022729"/>
    </source>
</evidence>
<reference evidence="15" key="1">
    <citation type="submission" date="2022-06" db="EMBL/GenBank/DDBJ databases">
        <title>Draft genome sequences of Leminorella grimontii str. JCM5902.</title>
        <authorList>
            <person name="Wakabayashi Y."/>
            <person name="Kojima K."/>
        </authorList>
    </citation>
    <scope>NUCLEOTIDE SEQUENCE</scope>
    <source>
        <strain evidence="15">JCM 5902</strain>
    </source>
</reference>
<dbReference type="InterPro" id="IPR018030">
    <property type="entry name" value="Fimbrial_membr_usher_CS"/>
</dbReference>
<protein>
    <submittedName>
        <fullName evidence="15">Fimbrial outer membrane usher protein SthC</fullName>
    </submittedName>
</protein>
<keyword evidence="8 11" id="KW-0472">Membrane</keyword>
<dbReference type="InterPro" id="IPR043142">
    <property type="entry name" value="PapC-like_C_sf"/>
</dbReference>
<evidence type="ECO:0000256" key="9">
    <source>
        <dbReference type="ARBA" id="ARBA00023157"/>
    </source>
</evidence>